<dbReference type="EMBL" id="OC930434">
    <property type="protein sequence ID" value="CAD7658694.1"/>
    <property type="molecule type" value="Genomic_DNA"/>
</dbReference>
<evidence type="ECO:0000313" key="1">
    <source>
        <dbReference type="EMBL" id="CAD7658694.1"/>
    </source>
</evidence>
<dbReference type="EMBL" id="CAJPVJ010015609">
    <property type="protein sequence ID" value="CAG2175880.1"/>
    <property type="molecule type" value="Genomic_DNA"/>
</dbReference>
<dbReference type="AlphaFoldDB" id="A0A7R9MEJ7"/>
<proteinExistence type="predicted"/>
<reference evidence="1" key="1">
    <citation type="submission" date="2020-11" db="EMBL/GenBank/DDBJ databases">
        <authorList>
            <person name="Tran Van P."/>
        </authorList>
    </citation>
    <scope>NUCLEOTIDE SEQUENCE</scope>
</reference>
<protein>
    <submittedName>
        <fullName evidence="1">Uncharacterized protein</fullName>
    </submittedName>
</protein>
<organism evidence="1">
    <name type="scientific">Oppiella nova</name>
    <dbReference type="NCBI Taxonomy" id="334625"/>
    <lineage>
        <taxon>Eukaryota</taxon>
        <taxon>Metazoa</taxon>
        <taxon>Ecdysozoa</taxon>
        <taxon>Arthropoda</taxon>
        <taxon>Chelicerata</taxon>
        <taxon>Arachnida</taxon>
        <taxon>Acari</taxon>
        <taxon>Acariformes</taxon>
        <taxon>Sarcoptiformes</taxon>
        <taxon>Oribatida</taxon>
        <taxon>Brachypylina</taxon>
        <taxon>Oppioidea</taxon>
        <taxon>Oppiidae</taxon>
        <taxon>Oppiella</taxon>
    </lineage>
</organism>
<keyword evidence="2" id="KW-1185">Reference proteome</keyword>
<dbReference type="Gene3D" id="1.20.140.10">
    <property type="entry name" value="Butyryl-CoA Dehydrogenase, subunit A, domain 3"/>
    <property type="match status" value="1"/>
</dbReference>
<dbReference type="GO" id="GO:0016627">
    <property type="term" value="F:oxidoreductase activity, acting on the CH-CH group of donors"/>
    <property type="evidence" value="ECO:0007669"/>
    <property type="project" value="InterPro"/>
</dbReference>
<evidence type="ECO:0000313" key="2">
    <source>
        <dbReference type="Proteomes" id="UP000728032"/>
    </source>
</evidence>
<dbReference type="InterPro" id="IPR036250">
    <property type="entry name" value="AcylCo_DH-like_C"/>
</dbReference>
<dbReference type="OrthoDB" id="2588832at2759"/>
<sequence>ASARVADNLNGLYSTQLLKNYSALKLIAGEVLTNGVLRDVRIFRIFEGTNDILRLFVALTGIQYTGGHLRQLERAVRKPVSNLGTIVGEGTKRFARSVGLGGSGASLQDYVHPELRDEAALVSKGIQDFGAGVEH</sequence>
<accession>A0A7R9MEJ7</accession>
<gene>
    <name evidence="1" type="ORF">ONB1V03_LOCUS15314</name>
</gene>
<name>A0A7R9MEJ7_9ACAR</name>
<dbReference type="Proteomes" id="UP000728032">
    <property type="component" value="Unassembled WGS sequence"/>
</dbReference>
<feature type="non-terminal residue" evidence="1">
    <location>
        <position position="1"/>
    </location>
</feature>
<feature type="non-terminal residue" evidence="1">
    <location>
        <position position="135"/>
    </location>
</feature>
<dbReference type="SUPFAM" id="SSF47203">
    <property type="entry name" value="Acyl-CoA dehydrogenase C-terminal domain-like"/>
    <property type="match status" value="1"/>
</dbReference>